<dbReference type="CDD" id="cd02883">
    <property type="entry name" value="NUDIX_Hydrolase"/>
    <property type="match status" value="1"/>
</dbReference>
<evidence type="ECO:0000313" key="6">
    <source>
        <dbReference type="Proteomes" id="UP001177295"/>
    </source>
</evidence>
<evidence type="ECO:0000313" key="5">
    <source>
        <dbReference type="EMBL" id="WIO46308.1"/>
    </source>
</evidence>
<organism evidence="5 6">
    <name type="scientific">Candidatus Southlakia epibionticum</name>
    <dbReference type="NCBI Taxonomy" id="3043284"/>
    <lineage>
        <taxon>Bacteria</taxon>
        <taxon>Candidatus Saccharimonadota</taxon>
        <taxon>Candidatus Saccharimonadia</taxon>
        <taxon>Candidatus Saccharimonadales</taxon>
        <taxon>Candidatus Saccharimonadaceae</taxon>
        <taxon>Candidatus Southlakia</taxon>
    </lineage>
</organism>
<proteinExistence type="inferred from homology"/>
<accession>A0ABY8X0S1</accession>
<protein>
    <submittedName>
        <fullName evidence="5">RNA pyrophosphohydrolase</fullName>
        <ecNumber evidence="5">3.6.1.-</ecNumber>
    </submittedName>
</protein>
<feature type="domain" description="Nudix hydrolase" evidence="4">
    <location>
        <begin position="19"/>
        <end position="152"/>
    </location>
</feature>
<dbReference type="RefSeq" id="WP_376753842.1">
    <property type="nucleotide sequence ID" value="NZ_CP124550.1"/>
</dbReference>
<dbReference type="GO" id="GO:0016787">
    <property type="term" value="F:hydrolase activity"/>
    <property type="evidence" value="ECO:0007669"/>
    <property type="project" value="UniProtKB-KW"/>
</dbReference>
<comment type="similarity">
    <text evidence="3">Belongs to the Nudix hydrolase family.</text>
</comment>
<evidence type="ECO:0000259" key="4">
    <source>
        <dbReference type="PROSITE" id="PS51462"/>
    </source>
</evidence>
<comment type="cofactor">
    <cofactor evidence="1">
        <name>Mg(2+)</name>
        <dbReference type="ChEBI" id="CHEBI:18420"/>
    </cofactor>
</comment>
<evidence type="ECO:0000256" key="3">
    <source>
        <dbReference type="RuleBase" id="RU003476"/>
    </source>
</evidence>
<dbReference type="InterPro" id="IPR000086">
    <property type="entry name" value="NUDIX_hydrolase_dom"/>
</dbReference>
<reference evidence="5 6" key="1">
    <citation type="journal article" date="2023" name="Cell">
        <title>Genetic manipulation of Patescibacteria provides mechanistic insights into microbial dark matter and the epibiotic lifestyle.</title>
        <authorList>
            <person name="Wang Y."/>
            <person name="Gallagher L.A."/>
            <person name="Andrade P.A."/>
            <person name="Liu A."/>
            <person name="Humphreys I.R."/>
            <person name="Turkarslan S."/>
            <person name="Cutler K.J."/>
            <person name="Arrieta-Ortiz M.L."/>
            <person name="Li Y."/>
            <person name="Radey M.C."/>
            <person name="McLean J.S."/>
            <person name="Cong Q."/>
            <person name="Baker D."/>
            <person name="Baliga N.S."/>
            <person name="Peterson S.B."/>
            <person name="Mougous J.D."/>
        </authorList>
    </citation>
    <scope>NUCLEOTIDE SEQUENCE [LARGE SCALE GENOMIC DNA]</scope>
    <source>
        <strain evidence="5 6">ML1</strain>
    </source>
</reference>
<evidence type="ECO:0000256" key="2">
    <source>
        <dbReference type="ARBA" id="ARBA00022801"/>
    </source>
</evidence>
<dbReference type="Pfam" id="PF00293">
    <property type="entry name" value="NUDIX"/>
    <property type="match status" value="1"/>
</dbReference>
<dbReference type="Proteomes" id="UP001177295">
    <property type="component" value="Chromosome"/>
</dbReference>
<gene>
    <name evidence="5" type="primary">rppH_3</name>
    <name evidence="5" type="ORF">SEML1_0706</name>
</gene>
<dbReference type="InterPro" id="IPR015797">
    <property type="entry name" value="NUDIX_hydrolase-like_dom_sf"/>
</dbReference>
<keyword evidence="6" id="KW-1185">Reference proteome</keyword>
<dbReference type="PROSITE" id="PS51462">
    <property type="entry name" value="NUDIX"/>
    <property type="match status" value="1"/>
</dbReference>
<dbReference type="SUPFAM" id="SSF55811">
    <property type="entry name" value="Nudix"/>
    <property type="match status" value="1"/>
</dbReference>
<dbReference type="EC" id="3.6.1.-" evidence="5"/>
<dbReference type="EMBL" id="CP124550">
    <property type="protein sequence ID" value="WIO46308.1"/>
    <property type="molecule type" value="Genomic_DNA"/>
</dbReference>
<dbReference type="InterPro" id="IPR020476">
    <property type="entry name" value="Nudix_hydrolase"/>
</dbReference>
<evidence type="ECO:0000256" key="1">
    <source>
        <dbReference type="ARBA" id="ARBA00001946"/>
    </source>
</evidence>
<keyword evidence="2 3" id="KW-0378">Hydrolase</keyword>
<sequence>MARVFTKAENQAWSKTLPGKMCSACLAIINENNEVLMVKAGYKDHWTFPSGIVEKGESPKLAAIRETLEETGLIVPDEHVKPLAIIYTTGKDGDRDRFNVGFATQLKYASGNIVVPNAEIEKVMWVAFDKVAELSGGKRSYEEFQRTLLENNSDLYVEV</sequence>
<dbReference type="PANTHER" id="PTHR43046">
    <property type="entry name" value="GDP-MANNOSE MANNOSYL HYDROLASE"/>
    <property type="match status" value="1"/>
</dbReference>
<dbReference type="PROSITE" id="PS00893">
    <property type="entry name" value="NUDIX_BOX"/>
    <property type="match status" value="1"/>
</dbReference>
<dbReference type="Gene3D" id="3.90.79.10">
    <property type="entry name" value="Nucleoside Triphosphate Pyrophosphohydrolase"/>
    <property type="match status" value="1"/>
</dbReference>
<dbReference type="PRINTS" id="PR00502">
    <property type="entry name" value="NUDIXFAMILY"/>
</dbReference>
<dbReference type="PANTHER" id="PTHR43046:SF14">
    <property type="entry name" value="MUTT_NUDIX FAMILY PROTEIN"/>
    <property type="match status" value="1"/>
</dbReference>
<dbReference type="InterPro" id="IPR020084">
    <property type="entry name" value="NUDIX_hydrolase_CS"/>
</dbReference>
<name>A0ABY8X0S1_9BACT</name>